<dbReference type="PANTHER" id="PTHR11361:SF20">
    <property type="entry name" value="MUTS PROTEIN HOMOLOG 5"/>
    <property type="match status" value="1"/>
</dbReference>
<evidence type="ECO:0000313" key="8">
    <source>
        <dbReference type="Proteomes" id="UP000499080"/>
    </source>
</evidence>
<evidence type="ECO:0000259" key="5">
    <source>
        <dbReference type="SMART" id="SM00533"/>
    </source>
</evidence>
<dbReference type="InterPro" id="IPR007861">
    <property type="entry name" value="DNA_mismatch_repair_MutS_clamp"/>
</dbReference>
<dbReference type="Gene3D" id="3.40.50.300">
    <property type="entry name" value="P-loop containing nucleotide triphosphate hydrolases"/>
    <property type="match status" value="1"/>
</dbReference>
<dbReference type="GO" id="GO:0140664">
    <property type="term" value="F:ATP-dependent DNA damage sensor activity"/>
    <property type="evidence" value="ECO:0007669"/>
    <property type="project" value="InterPro"/>
</dbReference>
<keyword evidence="2" id="KW-0547">Nucleotide-binding</keyword>
<evidence type="ECO:0000259" key="6">
    <source>
        <dbReference type="SMART" id="SM00534"/>
    </source>
</evidence>
<feature type="domain" description="DNA mismatch repair proteins mutS family" evidence="6">
    <location>
        <begin position="588"/>
        <end position="777"/>
    </location>
</feature>
<sequence>MSSSSFLDQNLLTSESTRNNNSSSKEYLHSNNAEFSTETDEDASPLIVLSVIFQAQKMGAACYDLDTCHLFLLPDHVETSSTYSILRLLLRQTQPCTIITSSRVDENILSILREINNFSRPSESSDASLTSPVHKDRLHLLPGIDFALEACRHRLQNLELPDIPKNMNDAERRIYFSSLIDFTNICMVKAAGGLLKFIENNPFGPRLDVKTVSALSTLILKNIISIDENSYRALQIFQEERHPSVYKSASGVKEGLSLYGICNKCKSAIGKKELKRWFLLPSNNRKLLEERQAAIKYFASSKNSDIMNTLLGSLKHIKYLPRIITRMKTAQASMNDWQSLYKTAYHAMLVGEICRSRANNLEIFKQISVVFSTDLFRIASLLNKIIDFEEYARQNHFVVKPGVDSELDKMKRTYNGLPDFMTQVAYQELQDLSQDVQQCSVIYLPQLGYLLAIPATEHMKETKDYSIPNLRFMFIVNDIVHYKSANTKKLDALLGDTLCDIYDKETQIMHKLQDVILEMKDVLIGVMEYAAKLDCLIALAVTAKEYNWVQPEISDDGELVVEKGRHPLQEMCVPSFVANDICSGGCESKIKILTGPNSSGKSIYLTQVALIAFMAHIGSFVPAQRAKVPTLDKIFTCTYAAQSVSLNLSGFLISLNQFSDALNNATGKSLVIVDEFGKDTELESGLALLIASLKFWIQKGSASPHIFLATHYQSLSTFFPQSLLVKFLTMDIIENDEDIAFLYQLREGTATSSFASFTALKAGLSKKIVKRNLKIAEVLKAREPVLPEESSWVHDKLRRYFAIFEQFTNFDIHMSNPQDFLQFVKTAIEEPHTVTHRNLKKTV</sequence>
<dbReference type="GO" id="GO:0006298">
    <property type="term" value="P:mismatch repair"/>
    <property type="evidence" value="ECO:0007669"/>
    <property type="project" value="InterPro"/>
</dbReference>
<comment type="caution">
    <text evidence="7">The sequence shown here is derived from an EMBL/GenBank/DDBJ whole genome shotgun (WGS) entry which is preliminary data.</text>
</comment>
<dbReference type="GO" id="GO:0005524">
    <property type="term" value="F:ATP binding"/>
    <property type="evidence" value="ECO:0007669"/>
    <property type="project" value="UniProtKB-KW"/>
</dbReference>
<dbReference type="SMART" id="SM00534">
    <property type="entry name" value="MUTSac"/>
    <property type="match status" value="1"/>
</dbReference>
<dbReference type="GO" id="GO:0005634">
    <property type="term" value="C:nucleus"/>
    <property type="evidence" value="ECO:0007669"/>
    <property type="project" value="TreeGrafter"/>
</dbReference>
<dbReference type="GO" id="GO:0030983">
    <property type="term" value="F:mismatched DNA binding"/>
    <property type="evidence" value="ECO:0007669"/>
    <property type="project" value="InterPro"/>
</dbReference>
<dbReference type="GO" id="GO:0051026">
    <property type="term" value="P:chiasma assembly"/>
    <property type="evidence" value="ECO:0007669"/>
    <property type="project" value="TreeGrafter"/>
</dbReference>
<dbReference type="Pfam" id="PF05192">
    <property type="entry name" value="MutS_III"/>
    <property type="match status" value="1"/>
</dbReference>
<dbReference type="Pfam" id="PF05190">
    <property type="entry name" value="MutS_IV"/>
    <property type="match status" value="1"/>
</dbReference>
<name>A0A4Y2EQW6_ARAVE</name>
<dbReference type="InterPro" id="IPR017261">
    <property type="entry name" value="DNA_mismatch_repair_MutS/MSH"/>
</dbReference>
<dbReference type="InterPro" id="IPR000432">
    <property type="entry name" value="DNA_mismatch_repair_MutS_C"/>
</dbReference>
<dbReference type="InterPro" id="IPR045076">
    <property type="entry name" value="MutS"/>
</dbReference>
<dbReference type="PANTHER" id="PTHR11361">
    <property type="entry name" value="DNA MISMATCH REPAIR PROTEIN MUTS FAMILY MEMBER"/>
    <property type="match status" value="1"/>
</dbReference>
<dbReference type="AlphaFoldDB" id="A0A4Y2EQW6"/>
<dbReference type="FunFam" id="1.10.1420.10:FF:000008">
    <property type="entry name" value="MutS homolog 5 (E. coli)"/>
    <property type="match status" value="1"/>
</dbReference>
<comment type="similarity">
    <text evidence="1">Belongs to the DNA mismatch repair MutS family.</text>
</comment>
<dbReference type="InterPro" id="IPR036187">
    <property type="entry name" value="DNA_mismatch_repair_MutS_sf"/>
</dbReference>
<evidence type="ECO:0000256" key="2">
    <source>
        <dbReference type="ARBA" id="ARBA00022741"/>
    </source>
</evidence>
<reference evidence="7 8" key="1">
    <citation type="journal article" date="2019" name="Sci. Rep.">
        <title>Orb-weaving spider Araneus ventricosus genome elucidates the spidroin gene catalogue.</title>
        <authorList>
            <person name="Kono N."/>
            <person name="Nakamura H."/>
            <person name="Ohtoshi R."/>
            <person name="Moran D.A.P."/>
            <person name="Shinohara A."/>
            <person name="Yoshida Y."/>
            <person name="Fujiwara M."/>
            <person name="Mori M."/>
            <person name="Tomita M."/>
            <person name="Arakawa K."/>
        </authorList>
    </citation>
    <scope>NUCLEOTIDE SEQUENCE [LARGE SCALE GENOMIC DNA]</scope>
</reference>
<dbReference type="Pfam" id="PF00488">
    <property type="entry name" value="MutS_V"/>
    <property type="match status" value="1"/>
</dbReference>
<dbReference type="Proteomes" id="UP000499080">
    <property type="component" value="Unassembled WGS sequence"/>
</dbReference>
<dbReference type="OrthoDB" id="29596at2759"/>
<keyword evidence="3" id="KW-0067">ATP-binding</keyword>
<evidence type="ECO:0000313" key="7">
    <source>
        <dbReference type="EMBL" id="GBM31642.1"/>
    </source>
</evidence>
<gene>
    <name evidence="7" type="primary">MSH5</name>
    <name evidence="7" type="ORF">AVEN_50428_1</name>
</gene>
<keyword evidence="8" id="KW-1185">Reference proteome</keyword>
<dbReference type="InterPro" id="IPR007696">
    <property type="entry name" value="DNA_mismatch_repair_MutS_core"/>
</dbReference>
<dbReference type="Gene3D" id="1.10.1420.10">
    <property type="match status" value="1"/>
</dbReference>
<dbReference type="InterPro" id="IPR027417">
    <property type="entry name" value="P-loop_NTPase"/>
</dbReference>
<dbReference type="SMART" id="SM00533">
    <property type="entry name" value="MUTSd"/>
    <property type="match status" value="1"/>
</dbReference>
<evidence type="ECO:0000256" key="3">
    <source>
        <dbReference type="ARBA" id="ARBA00022840"/>
    </source>
</evidence>
<dbReference type="PIRSF" id="PIRSF037677">
    <property type="entry name" value="DNA_mis_repair_Msh6"/>
    <property type="match status" value="1"/>
</dbReference>
<dbReference type="SUPFAM" id="SSF48334">
    <property type="entry name" value="DNA repair protein MutS, domain III"/>
    <property type="match status" value="1"/>
</dbReference>
<dbReference type="SUPFAM" id="SSF52540">
    <property type="entry name" value="P-loop containing nucleoside triphosphate hydrolases"/>
    <property type="match status" value="1"/>
</dbReference>
<keyword evidence="4" id="KW-0238">DNA-binding</keyword>
<evidence type="ECO:0000256" key="1">
    <source>
        <dbReference type="ARBA" id="ARBA00006271"/>
    </source>
</evidence>
<dbReference type="EMBL" id="BGPR01000689">
    <property type="protein sequence ID" value="GBM31642.1"/>
    <property type="molecule type" value="Genomic_DNA"/>
</dbReference>
<evidence type="ECO:0000256" key="4">
    <source>
        <dbReference type="ARBA" id="ARBA00023125"/>
    </source>
</evidence>
<proteinExistence type="inferred from homology"/>
<protein>
    <submittedName>
        <fullName evidence="7">MutS 5</fullName>
    </submittedName>
</protein>
<organism evidence="7 8">
    <name type="scientific">Araneus ventricosus</name>
    <name type="common">Orbweaver spider</name>
    <name type="synonym">Epeira ventricosa</name>
    <dbReference type="NCBI Taxonomy" id="182803"/>
    <lineage>
        <taxon>Eukaryota</taxon>
        <taxon>Metazoa</taxon>
        <taxon>Ecdysozoa</taxon>
        <taxon>Arthropoda</taxon>
        <taxon>Chelicerata</taxon>
        <taxon>Arachnida</taxon>
        <taxon>Araneae</taxon>
        <taxon>Araneomorphae</taxon>
        <taxon>Entelegynae</taxon>
        <taxon>Araneoidea</taxon>
        <taxon>Araneidae</taxon>
        <taxon>Araneus</taxon>
    </lineage>
</organism>
<accession>A0A4Y2EQW6</accession>
<feature type="domain" description="DNA mismatch repair protein MutS core" evidence="5">
    <location>
        <begin position="253"/>
        <end position="572"/>
    </location>
</feature>